<dbReference type="EC" id="2.5.1.18" evidence="3"/>
<dbReference type="InterPro" id="IPR036282">
    <property type="entry name" value="Glutathione-S-Trfase_C_sf"/>
</dbReference>
<comment type="catalytic activity">
    <reaction evidence="2 3">
        <text>RX + glutathione = an S-substituted glutathione + a halide anion + H(+)</text>
        <dbReference type="Rhea" id="RHEA:16437"/>
        <dbReference type="ChEBI" id="CHEBI:15378"/>
        <dbReference type="ChEBI" id="CHEBI:16042"/>
        <dbReference type="ChEBI" id="CHEBI:17792"/>
        <dbReference type="ChEBI" id="CHEBI:57925"/>
        <dbReference type="ChEBI" id="CHEBI:90779"/>
        <dbReference type="EC" id="2.5.1.18"/>
    </reaction>
</comment>
<keyword evidence="3" id="KW-0963">Cytoplasm</keyword>
<dbReference type="CDD" id="cd03058">
    <property type="entry name" value="GST_N_Tau"/>
    <property type="match status" value="1"/>
</dbReference>
<dbReference type="FunFam" id="3.40.30.10:FF:000197">
    <property type="entry name" value="Glutathione S-transferase U10"/>
    <property type="match status" value="1"/>
</dbReference>
<dbReference type="InterPro" id="IPR040079">
    <property type="entry name" value="Glutathione_S-Trfase"/>
</dbReference>
<dbReference type="Proteomes" id="UP000636800">
    <property type="component" value="Unassembled WGS sequence"/>
</dbReference>
<dbReference type="PANTHER" id="PTHR11260">
    <property type="entry name" value="GLUTATHIONE S-TRANSFERASE, GST, SUPERFAMILY, GST DOMAIN CONTAINING"/>
    <property type="match status" value="1"/>
</dbReference>
<protein>
    <recommendedName>
        <fullName evidence="3">Glutathione S-transferase</fullName>
        <ecNumber evidence="3">2.5.1.18</ecNumber>
    </recommendedName>
</protein>
<dbReference type="PANTHER" id="PTHR11260:SF760">
    <property type="entry name" value="GLUTATHIONE TRANSFERASE GST 23"/>
    <property type="match status" value="1"/>
</dbReference>
<keyword evidence="1 3" id="KW-0808">Transferase</keyword>
<dbReference type="InterPro" id="IPR004045">
    <property type="entry name" value="Glutathione_S-Trfase_N"/>
</dbReference>
<comment type="subcellular location">
    <subcellularLocation>
        <location evidence="3">Cytoplasm</location>
        <location evidence="3">Cytosol</location>
    </subcellularLocation>
</comment>
<organism evidence="5 6">
    <name type="scientific">Vanilla planifolia</name>
    <name type="common">Vanilla</name>
    <dbReference type="NCBI Taxonomy" id="51239"/>
    <lineage>
        <taxon>Eukaryota</taxon>
        <taxon>Viridiplantae</taxon>
        <taxon>Streptophyta</taxon>
        <taxon>Embryophyta</taxon>
        <taxon>Tracheophyta</taxon>
        <taxon>Spermatophyta</taxon>
        <taxon>Magnoliopsida</taxon>
        <taxon>Liliopsida</taxon>
        <taxon>Asparagales</taxon>
        <taxon>Orchidaceae</taxon>
        <taxon>Vanilloideae</taxon>
        <taxon>Vanilleae</taxon>
        <taxon>Vanilla</taxon>
    </lineage>
</organism>
<dbReference type="Pfam" id="PF02798">
    <property type="entry name" value="GST_N"/>
    <property type="match status" value="1"/>
</dbReference>
<dbReference type="AlphaFoldDB" id="A0A835QGB5"/>
<evidence type="ECO:0000259" key="4">
    <source>
        <dbReference type="PROSITE" id="PS50404"/>
    </source>
</evidence>
<keyword evidence="6" id="KW-1185">Reference proteome</keyword>
<dbReference type="CDD" id="cd03185">
    <property type="entry name" value="GST_C_Tau"/>
    <property type="match status" value="1"/>
</dbReference>
<dbReference type="GO" id="GO:0005829">
    <property type="term" value="C:cytosol"/>
    <property type="evidence" value="ECO:0007669"/>
    <property type="project" value="UniProtKB-SubCell"/>
</dbReference>
<dbReference type="PROSITE" id="PS50404">
    <property type="entry name" value="GST_NTER"/>
    <property type="match status" value="1"/>
</dbReference>
<dbReference type="OrthoDB" id="669248at2759"/>
<dbReference type="Gene3D" id="3.40.30.10">
    <property type="entry name" value="Glutaredoxin"/>
    <property type="match status" value="1"/>
</dbReference>
<evidence type="ECO:0000256" key="1">
    <source>
        <dbReference type="ARBA" id="ARBA00022679"/>
    </source>
</evidence>
<comment type="caution">
    <text evidence="5">The sequence shown here is derived from an EMBL/GenBank/DDBJ whole genome shotgun (WGS) entry which is preliminary data.</text>
</comment>
<dbReference type="InterPro" id="IPR045073">
    <property type="entry name" value="Omega/Tau-like"/>
</dbReference>
<dbReference type="GO" id="GO:0004364">
    <property type="term" value="F:glutathione transferase activity"/>
    <property type="evidence" value="ECO:0007669"/>
    <property type="project" value="UniProtKB-UniRule"/>
</dbReference>
<dbReference type="SUPFAM" id="SSF52833">
    <property type="entry name" value="Thioredoxin-like"/>
    <property type="match status" value="1"/>
</dbReference>
<proteinExistence type="inferred from homology"/>
<comment type="function">
    <text evidence="3">Is involved in the conjugation of reduced glutathione to a wide number of exogenous and endogenous hydrophobic electrophiles.</text>
</comment>
<dbReference type="SUPFAM" id="SSF47616">
    <property type="entry name" value="GST C-terminal domain-like"/>
    <property type="match status" value="1"/>
</dbReference>
<evidence type="ECO:0000313" key="6">
    <source>
        <dbReference type="Proteomes" id="UP000636800"/>
    </source>
</evidence>
<dbReference type="SFLD" id="SFLDG00358">
    <property type="entry name" value="Main_(cytGST)"/>
    <property type="match status" value="1"/>
</dbReference>
<feature type="domain" description="GST N-terminal" evidence="4">
    <location>
        <begin position="4"/>
        <end position="83"/>
    </location>
</feature>
<reference evidence="5 6" key="1">
    <citation type="journal article" date="2020" name="Nat. Food">
        <title>A phased Vanilla planifolia genome enables genetic improvement of flavour and production.</title>
        <authorList>
            <person name="Hasing T."/>
            <person name="Tang H."/>
            <person name="Brym M."/>
            <person name="Khazi F."/>
            <person name="Huang T."/>
            <person name="Chambers A.H."/>
        </authorList>
    </citation>
    <scope>NUCLEOTIDE SEQUENCE [LARGE SCALE GENOMIC DNA]</scope>
    <source>
        <tissue evidence="5">Leaf</tissue>
    </source>
</reference>
<name>A0A835QGB5_VANPL</name>
<evidence type="ECO:0000256" key="2">
    <source>
        <dbReference type="ARBA" id="ARBA00047960"/>
    </source>
</evidence>
<dbReference type="InterPro" id="IPR045074">
    <property type="entry name" value="GST_C_Tau"/>
</dbReference>
<gene>
    <name evidence="5" type="ORF">HPP92_016755</name>
</gene>
<accession>A0A835QGB5</accession>
<sequence>MAEKGVKLFGMWASPFSLRAEWALRLKGIEYEFVNEDLDNKSAELLRLNPVTKKIPVLAHDGRPLAESLIIIEYIDEAWTHGKPIMPKDPYHRAQARFWAKFAEDKENWREEFLRGEEIGYLDLAVGWLALWVPMMEELAGVTVVNRESHPLLLEWFEKFLSEEVVKGRLPAKDRLYALNRDRREQIISGRLAYGK</sequence>
<dbReference type="SFLD" id="SFLDS00019">
    <property type="entry name" value="Glutathione_Transferase_(cytos"/>
    <property type="match status" value="1"/>
</dbReference>
<dbReference type="Gene3D" id="1.20.1050.10">
    <property type="match status" value="2"/>
</dbReference>
<evidence type="ECO:0000313" key="5">
    <source>
        <dbReference type="EMBL" id="KAG0470055.1"/>
    </source>
</evidence>
<evidence type="ECO:0000256" key="3">
    <source>
        <dbReference type="RuleBase" id="RU369102"/>
    </source>
</evidence>
<comment type="similarity">
    <text evidence="3">Belongs to the GST superfamily.</text>
</comment>
<dbReference type="EMBL" id="JADCNL010000008">
    <property type="protein sequence ID" value="KAG0470055.1"/>
    <property type="molecule type" value="Genomic_DNA"/>
</dbReference>
<dbReference type="InterPro" id="IPR036249">
    <property type="entry name" value="Thioredoxin-like_sf"/>
</dbReference>
<dbReference type="GO" id="GO:0006749">
    <property type="term" value="P:glutathione metabolic process"/>
    <property type="evidence" value="ECO:0007669"/>
    <property type="project" value="InterPro"/>
</dbReference>